<reference evidence="1" key="2">
    <citation type="journal article" date="2022" name="Res Sq">
        <title>Comparative Genomics Reveals Insights into the Divergent Evolution of Astigmatic Mites and Household Pest Adaptations.</title>
        <authorList>
            <person name="Xiong Q."/>
            <person name="Wan A.T.-Y."/>
            <person name="Liu X.-Y."/>
            <person name="Fung C.S.-H."/>
            <person name="Xiao X."/>
            <person name="Malainual N."/>
            <person name="Hou J."/>
            <person name="Wang L."/>
            <person name="Wang M."/>
            <person name="Yang K."/>
            <person name="Cui Y."/>
            <person name="Leung E."/>
            <person name="Nong W."/>
            <person name="Shin S.-K."/>
            <person name="Au S."/>
            <person name="Jeong K.Y."/>
            <person name="Chew F.T."/>
            <person name="Hui J."/>
            <person name="Leung T.F."/>
            <person name="Tungtrongchitr A."/>
            <person name="Zhong N."/>
            <person name="Liu Z."/>
            <person name="Tsui S."/>
        </authorList>
    </citation>
    <scope>NUCLEOTIDE SEQUENCE</scope>
    <source>
        <strain evidence="1">Derf</strain>
        <tissue evidence="1">Whole organism</tissue>
    </source>
</reference>
<dbReference type="Proteomes" id="UP000790347">
    <property type="component" value="Unassembled WGS sequence"/>
</dbReference>
<dbReference type="EMBL" id="ASGP02000003">
    <property type="protein sequence ID" value="KAH9517454.1"/>
    <property type="molecule type" value="Genomic_DNA"/>
</dbReference>
<sequence length="69" mass="7898">MLCSIIAQLNATIRPAKRKKPRRFLTIITNCCGEHSIASRVPPIIMATTCPLDFFRFKMYSILWALAEQ</sequence>
<comment type="caution">
    <text evidence="1">The sequence shown here is derived from an EMBL/GenBank/DDBJ whole genome shotgun (WGS) entry which is preliminary data.</text>
</comment>
<keyword evidence="2" id="KW-1185">Reference proteome</keyword>
<proteinExistence type="predicted"/>
<organism evidence="1 2">
    <name type="scientific">Dermatophagoides farinae</name>
    <name type="common">American house dust mite</name>
    <dbReference type="NCBI Taxonomy" id="6954"/>
    <lineage>
        <taxon>Eukaryota</taxon>
        <taxon>Metazoa</taxon>
        <taxon>Ecdysozoa</taxon>
        <taxon>Arthropoda</taxon>
        <taxon>Chelicerata</taxon>
        <taxon>Arachnida</taxon>
        <taxon>Acari</taxon>
        <taxon>Acariformes</taxon>
        <taxon>Sarcoptiformes</taxon>
        <taxon>Astigmata</taxon>
        <taxon>Psoroptidia</taxon>
        <taxon>Analgoidea</taxon>
        <taxon>Pyroglyphidae</taxon>
        <taxon>Dermatophagoidinae</taxon>
        <taxon>Dermatophagoides</taxon>
    </lineage>
</organism>
<evidence type="ECO:0000313" key="2">
    <source>
        <dbReference type="Proteomes" id="UP000790347"/>
    </source>
</evidence>
<protein>
    <submittedName>
        <fullName evidence="1">Uncharacterized protein</fullName>
    </submittedName>
</protein>
<reference evidence="1" key="1">
    <citation type="submission" date="2013-05" db="EMBL/GenBank/DDBJ databases">
        <authorList>
            <person name="Yim A.K.Y."/>
            <person name="Chan T.F."/>
            <person name="Ji K.M."/>
            <person name="Liu X.Y."/>
            <person name="Zhou J.W."/>
            <person name="Li R.Q."/>
            <person name="Yang K.Y."/>
            <person name="Li J."/>
            <person name="Li M."/>
            <person name="Law P.T.W."/>
            <person name="Wu Y.L."/>
            <person name="Cai Z.L."/>
            <person name="Qin H."/>
            <person name="Bao Y."/>
            <person name="Leung R.K.K."/>
            <person name="Ng P.K.S."/>
            <person name="Zou J."/>
            <person name="Zhong X.J."/>
            <person name="Ran P.X."/>
            <person name="Zhong N.S."/>
            <person name="Liu Z.G."/>
            <person name="Tsui S.K.W."/>
        </authorList>
    </citation>
    <scope>NUCLEOTIDE SEQUENCE</scope>
    <source>
        <strain evidence="1">Derf</strain>
        <tissue evidence="1">Whole organism</tissue>
    </source>
</reference>
<evidence type="ECO:0000313" key="1">
    <source>
        <dbReference type="EMBL" id="KAH9517454.1"/>
    </source>
</evidence>
<accession>A0A922L6P1</accession>
<name>A0A922L6P1_DERFA</name>
<gene>
    <name evidence="1" type="ORF">DERF_008128</name>
</gene>
<dbReference type="AlphaFoldDB" id="A0A922L6P1"/>